<name>A0A5C3N1G2_9AGAM</name>
<dbReference type="AlphaFoldDB" id="A0A5C3N1G2"/>
<accession>A0A5C3N1G2</accession>
<sequence length="384" mass="41746">MANSKVTPGPARALRQDASMHGPVLAHTAVPAMFTSRSLLASDNVIDETCGFQFSGGYEYRDREYIDRFERGAVPAETATMPTIRLVTQPQNVPAALPHLPSIGYASDLPDHQTIEEKIESSVSAVQDREKEPGHKMVLLTTNPITDLGLSASHKPGTNSSLEELSRKGPVTIVETGPRRVDDAVSVLDIELLEQHELLGQELAPLVSCVDDRLASCPVQGESITPKALAQLDGLQPAAANNSNLTQLSLPGPNTVPSKGKTGIQEKSVKPPVSNSEESVPEGYLSPTARATLAPTPVVLRKKPIRILDEDLIEITEIGWRSHSARIPQEPRLITLAAVRSRAALFRECATHCQVIGQQVLPLLLPWDKAELKLVRERARRNRD</sequence>
<proteinExistence type="predicted"/>
<organism evidence="2 3">
    <name type="scientific">Heliocybe sulcata</name>
    <dbReference type="NCBI Taxonomy" id="5364"/>
    <lineage>
        <taxon>Eukaryota</taxon>
        <taxon>Fungi</taxon>
        <taxon>Dikarya</taxon>
        <taxon>Basidiomycota</taxon>
        <taxon>Agaricomycotina</taxon>
        <taxon>Agaricomycetes</taxon>
        <taxon>Gloeophyllales</taxon>
        <taxon>Gloeophyllaceae</taxon>
        <taxon>Heliocybe</taxon>
    </lineage>
</organism>
<protein>
    <submittedName>
        <fullName evidence="2">Uncharacterized protein</fullName>
    </submittedName>
</protein>
<evidence type="ECO:0000313" key="2">
    <source>
        <dbReference type="EMBL" id="TFK51310.1"/>
    </source>
</evidence>
<feature type="region of interest" description="Disordered" evidence="1">
    <location>
        <begin position="243"/>
        <end position="283"/>
    </location>
</feature>
<dbReference type="Proteomes" id="UP000305948">
    <property type="component" value="Unassembled WGS sequence"/>
</dbReference>
<keyword evidence="3" id="KW-1185">Reference proteome</keyword>
<dbReference type="EMBL" id="ML213511">
    <property type="protein sequence ID" value="TFK51310.1"/>
    <property type="molecule type" value="Genomic_DNA"/>
</dbReference>
<gene>
    <name evidence="2" type="ORF">OE88DRAFT_1735233</name>
</gene>
<reference evidence="2 3" key="1">
    <citation type="journal article" date="2019" name="Nat. Ecol. Evol.">
        <title>Megaphylogeny resolves global patterns of mushroom evolution.</title>
        <authorList>
            <person name="Varga T."/>
            <person name="Krizsan K."/>
            <person name="Foldi C."/>
            <person name="Dima B."/>
            <person name="Sanchez-Garcia M."/>
            <person name="Sanchez-Ramirez S."/>
            <person name="Szollosi G.J."/>
            <person name="Szarkandi J.G."/>
            <person name="Papp V."/>
            <person name="Albert L."/>
            <person name="Andreopoulos W."/>
            <person name="Angelini C."/>
            <person name="Antonin V."/>
            <person name="Barry K.W."/>
            <person name="Bougher N.L."/>
            <person name="Buchanan P."/>
            <person name="Buyck B."/>
            <person name="Bense V."/>
            <person name="Catcheside P."/>
            <person name="Chovatia M."/>
            <person name="Cooper J."/>
            <person name="Damon W."/>
            <person name="Desjardin D."/>
            <person name="Finy P."/>
            <person name="Geml J."/>
            <person name="Haridas S."/>
            <person name="Hughes K."/>
            <person name="Justo A."/>
            <person name="Karasinski D."/>
            <person name="Kautmanova I."/>
            <person name="Kiss B."/>
            <person name="Kocsube S."/>
            <person name="Kotiranta H."/>
            <person name="LaButti K.M."/>
            <person name="Lechner B.E."/>
            <person name="Liimatainen K."/>
            <person name="Lipzen A."/>
            <person name="Lukacs Z."/>
            <person name="Mihaltcheva S."/>
            <person name="Morgado L.N."/>
            <person name="Niskanen T."/>
            <person name="Noordeloos M.E."/>
            <person name="Ohm R.A."/>
            <person name="Ortiz-Santana B."/>
            <person name="Ovrebo C."/>
            <person name="Racz N."/>
            <person name="Riley R."/>
            <person name="Savchenko A."/>
            <person name="Shiryaev A."/>
            <person name="Soop K."/>
            <person name="Spirin V."/>
            <person name="Szebenyi C."/>
            <person name="Tomsovsky M."/>
            <person name="Tulloss R.E."/>
            <person name="Uehling J."/>
            <person name="Grigoriev I.V."/>
            <person name="Vagvolgyi C."/>
            <person name="Papp T."/>
            <person name="Martin F.M."/>
            <person name="Miettinen O."/>
            <person name="Hibbett D.S."/>
            <person name="Nagy L.G."/>
        </authorList>
    </citation>
    <scope>NUCLEOTIDE SEQUENCE [LARGE SCALE GENOMIC DNA]</scope>
    <source>
        <strain evidence="2 3">OMC1185</strain>
    </source>
</reference>
<evidence type="ECO:0000313" key="3">
    <source>
        <dbReference type="Proteomes" id="UP000305948"/>
    </source>
</evidence>
<evidence type="ECO:0000256" key="1">
    <source>
        <dbReference type="SAM" id="MobiDB-lite"/>
    </source>
</evidence>